<organism evidence="1 2">
    <name type="scientific">Paenibacillus roseopurpureus</name>
    <dbReference type="NCBI Taxonomy" id="2918901"/>
    <lineage>
        <taxon>Bacteria</taxon>
        <taxon>Bacillati</taxon>
        <taxon>Bacillota</taxon>
        <taxon>Bacilli</taxon>
        <taxon>Bacillales</taxon>
        <taxon>Paenibacillaceae</taxon>
        <taxon>Paenibacillus</taxon>
    </lineage>
</organism>
<reference evidence="1" key="1">
    <citation type="submission" date="2022-02" db="EMBL/GenBank/DDBJ databases">
        <title>Paenibacillus sp. MBLB1832 Whole Genome Shotgun Sequencing.</title>
        <authorList>
            <person name="Hwang C.Y."/>
            <person name="Cho E.-S."/>
            <person name="Seo M.-J."/>
        </authorList>
    </citation>
    <scope>NUCLEOTIDE SEQUENCE</scope>
    <source>
        <strain evidence="1">MBLB1832</strain>
    </source>
</reference>
<dbReference type="RefSeq" id="WP_314796509.1">
    <property type="nucleotide sequence ID" value="NZ_CP130319.1"/>
</dbReference>
<protein>
    <recommendedName>
        <fullName evidence="3">DUF5615 domain-containing protein</fullName>
    </recommendedName>
</protein>
<evidence type="ECO:0008006" key="3">
    <source>
        <dbReference type="Google" id="ProtNLM"/>
    </source>
</evidence>
<proteinExistence type="predicted"/>
<keyword evidence="2" id="KW-1185">Reference proteome</keyword>
<dbReference type="KEGG" id="proo:MJB10_16805"/>
<name>A0AA96LQ03_9BACL</name>
<accession>A0AA96LQ03</accession>
<gene>
    <name evidence="1" type="ORF">MJB10_16805</name>
</gene>
<dbReference type="Proteomes" id="UP001304650">
    <property type="component" value="Chromosome"/>
</dbReference>
<dbReference type="AlphaFoldDB" id="A0AA96LQ03"/>
<dbReference type="EMBL" id="CP130319">
    <property type="protein sequence ID" value="WNR42775.1"/>
    <property type="molecule type" value="Genomic_DNA"/>
</dbReference>
<evidence type="ECO:0000313" key="2">
    <source>
        <dbReference type="Proteomes" id="UP001304650"/>
    </source>
</evidence>
<sequence>MNDHNDTCIIYSEIEIVMWLEQYLGIKGRKFTVDQDYQRDNDDQLAHSRMNEQKLCLTCDKRYLLQ</sequence>
<evidence type="ECO:0000313" key="1">
    <source>
        <dbReference type="EMBL" id="WNR42775.1"/>
    </source>
</evidence>